<dbReference type="PANTHER" id="PTHR37283:SF1">
    <property type="entry name" value="PH DOMAIN-CONTAINING PROTEIN YHR131C"/>
    <property type="match status" value="1"/>
</dbReference>
<evidence type="ECO:0000256" key="1">
    <source>
        <dbReference type="SAM" id="MobiDB-lite"/>
    </source>
</evidence>
<dbReference type="PANTHER" id="PTHR37283">
    <property type="entry name" value="PH DOMAIN-CONTAINING PROTEIN YHR131C"/>
    <property type="match status" value="1"/>
</dbReference>
<dbReference type="InterPro" id="IPR001849">
    <property type="entry name" value="PH_domain"/>
</dbReference>
<dbReference type="PROSITE" id="PS50003">
    <property type="entry name" value="PH_DOMAIN"/>
    <property type="match status" value="1"/>
</dbReference>
<gene>
    <name evidence="3" type="ORF">BJ875DRAFT_505277</name>
</gene>
<dbReference type="InterPro" id="IPR011993">
    <property type="entry name" value="PH-like_dom_sf"/>
</dbReference>
<accession>A0A9P7YI30</accession>
<feature type="compositionally biased region" description="Low complexity" evidence="1">
    <location>
        <begin position="321"/>
        <end position="337"/>
    </location>
</feature>
<dbReference type="SUPFAM" id="SSF50729">
    <property type="entry name" value="PH domain-like"/>
    <property type="match status" value="1"/>
</dbReference>
<reference evidence="3" key="1">
    <citation type="journal article" date="2021" name="IMA Fungus">
        <title>Genomic characterization of three marine fungi, including Emericellopsis atlantica sp. nov. with signatures of a generalist lifestyle and marine biomass degradation.</title>
        <authorList>
            <person name="Hagestad O.C."/>
            <person name="Hou L."/>
            <person name="Andersen J.H."/>
            <person name="Hansen E.H."/>
            <person name="Altermark B."/>
            <person name="Li C."/>
            <person name="Kuhnert E."/>
            <person name="Cox R.J."/>
            <person name="Crous P.W."/>
            <person name="Spatafora J.W."/>
            <person name="Lail K."/>
            <person name="Amirebrahimi M."/>
            <person name="Lipzen A."/>
            <person name="Pangilinan J."/>
            <person name="Andreopoulos W."/>
            <person name="Hayes R.D."/>
            <person name="Ng V."/>
            <person name="Grigoriev I.V."/>
            <person name="Jackson S.A."/>
            <person name="Sutton T.D.S."/>
            <person name="Dobson A.D.W."/>
            <person name="Rama T."/>
        </authorList>
    </citation>
    <scope>NUCLEOTIDE SEQUENCE</scope>
    <source>
        <strain evidence="3">TRa018bII</strain>
    </source>
</reference>
<keyword evidence="4" id="KW-1185">Reference proteome</keyword>
<name>A0A9P7YI30_9HELO</name>
<feature type="compositionally biased region" description="Polar residues" evidence="1">
    <location>
        <begin position="33"/>
        <end position="45"/>
    </location>
</feature>
<proteinExistence type="predicted"/>
<protein>
    <recommendedName>
        <fullName evidence="2">PH domain-containing protein</fullName>
    </recommendedName>
</protein>
<dbReference type="Gene3D" id="2.30.29.30">
    <property type="entry name" value="Pleckstrin-homology domain (PH domain)/Phosphotyrosine-binding domain (PTB)"/>
    <property type="match status" value="1"/>
</dbReference>
<sequence>MNVSPRVSVEEHFQRRSERSDPGWPLPSCDGPSESQMQRQGQDTPPSYEEFVSSSLRRKFNIQPREDEGQELLPSYSCALSLENVFLRKNELQGAVHRAHDRNWYREVALLQGTALSFHKFKGGNVFKDGKSDSVGPSKRGILLRSYNLQHAEVGVAADYVKKRFVIRVRAEADQFLLACNKIETFVHWLQALFAAIDLAAPLDDRDLPRDLSIPRPRRRRTDRRPEAEPQPPPQESASPPESPLEFPSLATATTSTSSLDHDLDDTESVEVQLVTPGLLNVGPLPISRPPSPTPSATRTRPGLLSAASRSRFFTPYGPQSHSHSSSSTSTHSSITSNPSLTESGKWRPTHQWTPFYDMLYAKRCMAILTSRSPRKSNLVILKGRRWVVDWETGRLRAWRPDEEDGPPDYDGKAFLEEEWIVGQYGDLIAV</sequence>
<evidence type="ECO:0000259" key="2">
    <source>
        <dbReference type="PROSITE" id="PS50003"/>
    </source>
</evidence>
<dbReference type="Proteomes" id="UP000824998">
    <property type="component" value="Unassembled WGS sequence"/>
</dbReference>
<dbReference type="AlphaFoldDB" id="A0A9P7YI30"/>
<feature type="region of interest" description="Disordered" evidence="1">
    <location>
        <begin position="1"/>
        <end position="49"/>
    </location>
</feature>
<evidence type="ECO:0000313" key="3">
    <source>
        <dbReference type="EMBL" id="KAG9233597.1"/>
    </source>
</evidence>
<dbReference type="EMBL" id="MU251493">
    <property type="protein sequence ID" value="KAG9233597.1"/>
    <property type="molecule type" value="Genomic_DNA"/>
</dbReference>
<feature type="domain" description="PH" evidence="2">
    <location>
        <begin position="89"/>
        <end position="198"/>
    </location>
</feature>
<dbReference type="OrthoDB" id="5865767at2759"/>
<feature type="compositionally biased region" description="Low complexity" evidence="1">
    <location>
        <begin position="236"/>
        <end position="259"/>
    </location>
</feature>
<organism evidence="3 4">
    <name type="scientific">Amylocarpus encephaloides</name>
    <dbReference type="NCBI Taxonomy" id="45428"/>
    <lineage>
        <taxon>Eukaryota</taxon>
        <taxon>Fungi</taxon>
        <taxon>Dikarya</taxon>
        <taxon>Ascomycota</taxon>
        <taxon>Pezizomycotina</taxon>
        <taxon>Leotiomycetes</taxon>
        <taxon>Helotiales</taxon>
        <taxon>Helotiales incertae sedis</taxon>
        <taxon>Amylocarpus</taxon>
    </lineage>
</organism>
<comment type="caution">
    <text evidence="3">The sequence shown here is derived from an EMBL/GenBank/DDBJ whole genome shotgun (WGS) entry which is preliminary data.</text>
</comment>
<feature type="region of interest" description="Disordered" evidence="1">
    <location>
        <begin position="207"/>
        <end position="267"/>
    </location>
</feature>
<evidence type="ECO:0000313" key="4">
    <source>
        <dbReference type="Proteomes" id="UP000824998"/>
    </source>
</evidence>
<feature type="region of interest" description="Disordered" evidence="1">
    <location>
        <begin position="280"/>
        <end position="346"/>
    </location>
</feature>
<feature type="compositionally biased region" description="Basic and acidic residues" evidence="1">
    <location>
        <begin position="8"/>
        <end position="21"/>
    </location>
</feature>